<sequence>MALGFLAISIPTSDLQITTRIVGEKKALIAAEAGINMLSQSFTPDSTSGVSAQVVDSSDPSSIYSISNATRPTSGADTLPLKGYAIGGGQQWGQMLFNVRVTGENTYYGSQVQIDVGIGYGPVEITTMFR</sequence>
<evidence type="ECO:0000313" key="1">
    <source>
        <dbReference type="EMBL" id="KUG22087.1"/>
    </source>
</evidence>
<protein>
    <submittedName>
        <fullName evidence="1">Uncharacterized protein</fullName>
    </submittedName>
</protein>
<gene>
    <name evidence="1" type="ORF">ASZ90_008137</name>
</gene>
<comment type="caution">
    <text evidence="1">The sequence shown here is derived from an EMBL/GenBank/DDBJ whole genome shotgun (WGS) entry which is preliminary data.</text>
</comment>
<name>A0A0W8FMJ8_9ZZZZ</name>
<proteinExistence type="predicted"/>
<accession>A0A0W8FMJ8</accession>
<dbReference type="AlphaFoldDB" id="A0A0W8FMJ8"/>
<dbReference type="EMBL" id="LNQE01000988">
    <property type="protein sequence ID" value="KUG22087.1"/>
    <property type="molecule type" value="Genomic_DNA"/>
</dbReference>
<organism evidence="1">
    <name type="scientific">hydrocarbon metagenome</name>
    <dbReference type="NCBI Taxonomy" id="938273"/>
    <lineage>
        <taxon>unclassified sequences</taxon>
        <taxon>metagenomes</taxon>
        <taxon>ecological metagenomes</taxon>
    </lineage>
</organism>
<reference evidence="1" key="1">
    <citation type="journal article" date="2015" name="Proc. Natl. Acad. Sci. U.S.A.">
        <title>Networks of energetic and metabolic interactions define dynamics in microbial communities.</title>
        <authorList>
            <person name="Embree M."/>
            <person name="Liu J.K."/>
            <person name="Al-Bassam M.M."/>
            <person name="Zengler K."/>
        </authorList>
    </citation>
    <scope>NUCLEOTIDE SEQUENCE</scope>
</reference>